<reference evidence="5" key="1">
    <citation type="submission" date="2020-05" db="EMBL/GenBank/DDBJ databases">
        <authorList>
            <person name="Chiriac C."/>
            <person name="Salcher M."/>
            <person name="Ghai R."/>
            <person name="Kavagutti S V."/>
        </authorList>
    </citation>
    <scope>NUCLEOTIDE SEQUENCE</scope>
</reference>
<dbReference type="PANTHER" id="PTHR12599">
    <property type="entry name" value="PTERIN-4-ALPHA-CARBINOLAMINE DEHYDRATASE"/>
    <property type="match status" value="1"/>
</dbReference>
<protein>
    <recommendedName>
        <fullName evidence="3">4a-hydroxytetrahydrobiopterin dehydratase</fullName>
        <ecNumber evidence="3">4.2.1.96</ecNumber>
    </recommendedName>
</protein>
<gene>
    <name evidence="5" type="ORF">UFOPK1826_00907</name>
</gene>
<evidence type="ECO:0000313" key="5">
    <source>
        <dbReference type="EMBL" id="CAB4604473.1"/>
    </source>
</evidence>
<dbReference type="SUPFAM" id="SSF55248">
    <property type="entry name" value="PCD-like"/>
    <property type="match status" value="1"/>
</dbReference>
<dbReference type="NCBIfam" id="NF002017">
    <property type="entry name" value="PRK00823.1-2"/>
    <property type="match status" value="1"/>
</dbReference>
<dbReference type="Pfam" id="PF01329">
    <property type="entry name" value="Pterin_4a"/>
    <property type="match status" value="1"/>
</dbReference>
<evidence type="ECO:0000256" key="2">
    <source>
        <dbReference type="ARBA" id="ARBA00006472"/>
    </source>
</evidence>
<comment type="catalytic activity">
    <reaction evidence="1">
        <text>(4aS,6R)-4a-hydroxy-L-erythro-5,6,7,8-tetrahydrobiopterin = (6R)-L-erythro-6,7-dihydrobiopterin + H2O</text>
        <dbReference type="Rhea" id="RHEA:11920"/>
        <dbReference type="ChEBI" id="CHEBI:15377"/>
        <dbReference type="ChEBI" id="CHEBI:15642"/>
        <dbReference type="ChEBI" id="CHEBI:43120"/>
        <dbReference type="EC" id="4.2.1.96"/>
    </reaction>
</comment>
<dbReference type="InterPro" id="IPR036428">
    <property type="entry name" value="PCD_sf"/>
</dbReference>
<name>A0A6J6GX17_9ZZZZ</name>
<evidence type="ECO:0000256" key="1">
    <source>
        <dbReference type="ARBA" id="ARBA00001554"/>
    </source>
</evidence>
<dbReference type="GO" id="GO:0008124">
    <property type="term" value="F:4-alpha-hydroxytetrahydrobiopterin dehydratase activity"/>
    <property type="evidence" value="ECO:0007669"/>
    <property type="project" value="UniProtKB-EC"/>
</dbReference>
<dbReference type="EC" id="4.2.1.96" evidence="3"/>
<organism evidence="5">
    <name type="scientific">freshwater metagenome</name>
    <dbReference type="NCBI Taxonomy" id="449393"/>
    <lineage>
        <taxon>unclassified sequences</taxon>
        <taxon>metagenomes</taxon>
        <taxon>ecological metagenomes</taxon>
    </lineage>
</organism>
<dbReference type="InterPro" id="IPR001533">
    <property type="entry name" value="Pterin_deHydtase"/>
</dbReference>
<proteinExistence type="inferred from homology"/>
<dbReference type="GO" id="GO:0006729">
    <property type="term" value="P:tetrahydrobiopterin biosynthetic process"/>
    <property type="evidence" value="ECO:0007669"/>
    <property type="project" value="InterPro"/>
</dbReference>
<accession>A0A6J6GX17</accession>
<evidence type="ECO:0000256" key="4">
    <source>
        <dbReference type="ARBA" id="ARBA00023239"/>
    </source>
</evidence>
<evidence type="ECO:0000256" key="3">
    <source>
        <dbReference type="ARBA" id="ARBA00013252"/>
    </source>
</evidence>
<dbReference type="Gene3D" id="3.30.1360.20">
    <property type="entry name" value="Transcriptional coactivator/pterin dehydratase"/>
    <property type="match status" value="1"/>
</dbReference>
<sequence length="79" mass="8992">MADAWVETDGALYRKFSFNDFAEAFAFMTRVAAIAEAQNHHPDWSNSWNTVEISLRSHDKGAITQRDHQLAKAIDEILI</sequence>
<keyword evidence="4" id="KW-0456">Lyase</keyword>
<dbReference type="EMBL" id="CAEZUN010000106">
    <property type="protein sequence ID" value="CAB4604473.1"/>
    <property type="molecule type" value="Genomic_DNA"/>
</dbReference>
<comment type="similarity">
    <text evidence="2">Belongs to the pterin-4-alpha-carbinolamine dehydratase family.</text>
</comment>
<dbReference type="PANTHER" id="PTHR12599:SF0">
    <property type="entry name" value="PTERIN-4-ALPHA-CARBINOLAMINE DEHYDRATASE"/>
    <property type="match status" value="1"/>
</dbReference>
<dbReference type="AlphaFoldDB" id="A0A6J6GX17"/>